<dbReference type="RefSeq" id="WP_214625523.1">
    <property type="nucleotide sequence ID" value="NZ_JAHGAW010000016.1"/>
</dbReference>
<proteinExistence type="inferred from homology"/>
<organism evidence="6 7">
    <name type="scientific">Sphingobium nicotianae</name>
    <dbReference type="NCBI Taxonomy" id="2782607"/>
    <lineage>
        <taxon>Bacteria</taxon>
        <taxon>Pseudomonadati</taxon>
        <taxon>Pseudomonadota</taxon>
        <taxon>Alphaproteobacteria</taxon>
        <taxon>Sphingomonadales</taxon>
        <taxon>Sphingomonadaceae</taxon>
        <taxon>Sphingobium</taxon>
    </lineage>
</organism>
<keyword evidence="7" id="KW-1185">Reference proteome</keyword>
<dbReference type="InterPro" id="IPR016163">
    <property type="entry name" value="Ald_DH_C"/>
</dbReference>
<dbReference type="InterPro" id="IPR016160">
    <property type="entry name" value="Ald_DH_CS_CYS"/>
</dbReference>
<feature type="domain" description="Aldehyde dehydrogenase" evidence="5">
    <location>
        <begin position="30"/>
        <end position="491"/>
    </location>
</feature>
<comment type="similarity">
    <text evidence="1 4">Belongs to the aldehyde dehydrogenase family.</text>
</comment>
<evidence type="ECO:0000256" key="4">
    <source>
        <dbReference type="RuleBase" id="RU003345"/>
    </source>
</evidence>
<reference evidence="6" key="1">
    <citation type="submission" date="2021-05" db="EMBL/GenBank/DDBJ databases">
        <title>Genome of Sphingobium sp. strain.</title>
        <authorList>
            <person name="Fan R."/>
        </authorList>
    </citation>
    <scope>NUCLEOTIDE SEQUENCE</scope>
    <source>
        <strain evidence="6">H33</strain>
    </source>
</reference>
<dbReference type="SUPFAM" id="SSF53720">
    <property type="entry name" value="ALDH-like"/>
    <property type="match status" value="1"/>
</dbReference>
<dbReference type="Gene3D" id="3.40.309.10">
    <property type="entry name" value="Aldehyde Dehydrogenase, Chain A, domain 2"/>
    <property type="match status" value="1"/>
</dbReference>
<dbReference type="PROSITE" id="PS00687">
    <property type="entry name" value="ALDEHYDE_DEHYDR_GLU"/>
    <property type="match status" value="1"/>
</dbReference>
<evidence type="ECO:0000259" key="5">
    <source>
        <dbReference type="Pfam" id="PF00171"/>
    </source>
</evidence>
<dbReference type="InterPro" id="IPR016161">
    <property type="entry name" value="Ald_DH/histidinol_DH"/>
</dbReference>
<evidence type="ECO:0000313" key="6">
    <source>
        <dbReference type="EMBL" id="MBT2189269.1"/>
    </source>
</evidence>
<dbReference type="Pfam" id="PF00171">
    <property type="entry name" value="Aldedh"/>
    <property type="match status" value="1"/>
</dbReference>
<comment type="caution">
    <text evidence="6">The sequence shown here is derived from an EMBL/GenBank/DDBJ whole genome shotgun (WGS) entry which is preliminary data.</text>
</comment>
<dbReference type="GO" id="GO:0016620">
    <property type="term" value="F:oxidoreductase activity, acting on the aldehyde or oxo group of donors, NAD or NADP as acceptor"/>
    <property type="evidence" value="ECO:0007669"/>
    <property type="project" value="InterPro"/>
</dbReference>
<dbReference type="InterPro" id="IPR016162">
    <property type="entry name" value="Ald_DH_N"/>
</dbReference>
<evidence type="ECO:0000313" key="7">
    <source>
        <dbReference type="Proteomes" id="UP001138757"/>
    </source>
</evidence>
<dbReference type="PANTHER" id="PTHR11699">
    <property type="entry name" value="ALDEHYDE DEHYDROGENASE-RELATED"/>
    <property type="match status" value="1"/>
</dbReference>
<keyword evidence="2 4" id="KW-0560">Oxidoreductase</keyword>
<dbReference type="InterPro" id="IPR015590">
    <property type="entry name" value="Aldehyde_DH_dom"/>
</dbReference>
<dbReference type="Gene3D" id="3.40.605.10">
    <property type="entry name" value="Aldehyde Dehydrogenase, Chain A, domain 1"/>
    <property type="match status" value="1"/>
</dbReference>
<sequence>MTSVSLLPAVESVFGRIGSLFIDGAFSAGAGEALKIIDPATEDVIAALPEATGSQVDAAVASADAAFRDKRWSGLRPADRERILFRFAELVERDGEVLAQLETLNQGKSINIARMVDVGASVEYMRYIAGLATKITGLTLDMSIPIIPGGRYHAYTRAEPVGVVAAIAPWNFPMMIALWKVMPALAAGCTVVLKPSEFTPVTALVLAELAIEAGVPAGVFNVVVGRGTTTGTALVQNPAIAKVSFTGSTRTGKAIGHQALDRMARFSLELGGKNPALVLADADPAKIIPGLAAAAFLNSGQVCAALSRIYVERPAYDGLIEGLRQAVGSMTIGSGRDPSMQINPLVSAQHQNAVLLNIARAEQGGAHVFRGQTGPKQGFYVSPALVTGAAADAMIQREEVFGPVLSVTPVDDIEEAIRLANDSPYGLAASIWSNDLGRTMDLIPRIEAGTVYVNTHVPVDPNLPFGGYKQSGLGRDFGPDALAAYTETKSVCVAY</sequence>
<protein>
    <submittedName>
        <fullName evidence="6">Aldehyde dehydrogenase family protein</fullName>
    </submittedName>
</protein>
<evidence type="ECO:0000256" key="3">
    <source>
        <dbReference type="PROSITE-ProRule" id="PRU10007"/>
    </source>
</evidence>
<name>A0A9X1ITJ1_9SPHN</name>
<dbReference type="Proteomes" id="UP001138757">
    <property type="component" value="Unassembled WGS sequence"/>
</dbReference>
<dbReference type="EMBL" id="JAHGAW010000016">
    <property type="protein sequence ID" value="MBT2189269.1"/>
    <property type="molecule type" value="Genomic_DNA"/>
</dbReference>
<evidence type="ECO:0000256" key="2">
    <source>
        <dbReference type="ARBA" id="ARBA00023002"/>
    </source>
</evidence>
<dbReference type="FunFam" id="3.40.605.10:FF:000007">
    <property type="entry name" value="NAD/NADP-dependent betaine aldehyde dehydrogenase"/>
    <property type="match status" value="1"/>
</dbReference>
<feature type="active site" evidence="3">
    <location>
        <position position="269"/>
    </location>
</feature>
<accession>A0A9X1ITJ1</accession>
<gene>
    <name evidence="6" type="ORF">KK488_20150</name>
</gene>
<dbReference type="AlphaFoldDB" id="A0A9X1ITJ1"/>
<dbReference type="PROSITE" id="PS00070">
    <property type="entry name" value="ALDEHYDE_DEHYDR_CYS"/>
    <property type="match status" value="1"/>
</dbReference>
<evidence type="ECO:0000256" key="1">
    <source>
        <dbReference type="ARBA" id="ARBA00009986"/>
    </source>
</evidence>
<dbReference type="InterPro" id="IPR029510">
    <property type="entry name" value="Ald_DH_CS_GLU"/>
</dbReference>